<comment type="caution">
    <text evidence="2">The sequence shown here is derived from an EMBL/GenBank/DDBJ whole genome shotgun (WGS) entry which is preliminary data.</text>
</comment>
<name>A0A1C1C989_9EURO</name>
<feature type="region of interest" description="Disordered" evidence="1">
    <location>
        <begin position="226"/>
        <end position="262"/>
    </location>
</feature>
<keyword evidence="3" id="KW-1185">Reference proteome</keyword>
<organism evidence="2 3">
    <name type="scientific">Cladophialophora carrionii</name>
    <dbReference type="NCBI Taxonomy" id="86049"/>
    <lineage>
        <taxon>Eukaryota</taxon>
        <taxon>Fungi</taxon>
        <taxon>Dikarya</taxon>
        <taxon>Ascomycota</taxon>
        <taxon>Pezizomycotina</taxon>
        <taxon>Eurotiomycetes</taxon>
        <taxon>Chaetothyriomycetidae</taxon>
        <taxon>Chaetothyriales</taxon>
        <taxon>Herpotrichiellaceae</taxon>
        <taxon>Cladophialophora</taxon>
    </lineage>
</organism>
<evidence type="ECO:0000313" key="2">
    <source>
        <dbReference type="EMBL" id="OCT45103.1"/>
    </source>
</evidence>
<evidence type="ECO:0000313" key="3">
    <source>
        <dbReference type="Proteomes" id="UP000094526"/>
    </source>
</evidence>
<dbReference type="VEuPathDB" id="FungiDB:CLCR_05989"/>
<sequence>MHAIGTSHNCFSCIQADELHENRHRRVSWERISLLGQRAGCVKQSLTCCSVKKIAELLAEYKIATGTGPISTRTRTRLEELPVNVPYAQQEVRQFDLLNGELDDEDNDDAQTVTDTTASTADDCERALTAPAKLTKAEVRAMKKASKAAKSQSKAAKNQQRHVINVRAEDVSFVAKVLHGDAANAQGPASATHPLATDKTIEEVIARNMGFLSSIDEHKKALLSSIAQRRRSDRDRRKSTSAASSGGPKKRRFSERVNDENPADEEMDDLLVAVLGRLGVDAEHARSCGTSLALPVVNGGTAKKDGAVADKDVVCRPHQVTSIIASLKGLVRDDLERFENEQRETCVRAGGFWRYVGRPVFERMTQIAKELDWKTGMKLKEINGHRERAN</sequence>
<accession>A0A1C1C989</accession>
<dbReference type="Proteomes" id="UP000094526">
    <property type="component" value="Unassembled WGS sequence"/>
</dbReference>
<dbReference type="AlphaFoldDB" id="A0A1C1C989"/>
<proteinExistence type="predicted"/>
<gene>
    <name evidence="2" type="ORF">CLCR_05989</name>
</gene>
<reference evidence="3" key="1">
    <citation type="submission" date="2015-07" db="EMBL/GenBank/DDBJ databases">
        <authorList>
            <person name="Teixeira M.M."/>
            <person name="Souza R.C."/>
            <person name="Almeida L.G."/>
            <person name="Vicente V.A."/>
            <person name="de Hoog S."/>
            <person name="Bocca A.L."/>
            <person name="de Almeida S.R."/>
            <person name="Vasconcelos A.T."/>
            <person name="Felipe M.S."/>
        </authorList>
    </citation>
    <scope>NUCLEOTIDE SEQUENCE [LARGE SCALE GENOMIC DNA]</scope>
    <source>
        <strain evidence="3">KSF</strain>
    </source>
</reference>
<feature type="compositionally biased region" description="Low complexity" evidence="1">
    <location>
        <begin position="148"/>
        <end position="157"/>
    </location>
</feature>
<protein>
    <submittedName>
        <fullName evidence="2">Uncharacterized protein</fullName>
    </submittedName>
</protein>
<evidence type="ECO:0000256" key="1">
    <source>
        <dbReference type="SAM" id="MobiDB-lite"/>
    </source>
</evidence>
<dbReference type="VEuPathDB" id="FungiDB:G647_07771"/>
<dbReference type="EMBL" id="LGRB01000020">
    <property type="protein sequence ID" value="OCT45103.1"/>
    <property type="molecule type" value="Genomic_DNA"/>
</dbReference>
<dbReference type="OrthoDB" id="4156490at2759"/>
<feature type="region of interest" description="Disordered" evidence="1">
    <location>
        <begin position="144"/>
        <end position="163"/>
    </location>
</feature>